<dbReference type="GO" id="GO:0050661">
    <property type="term" value="F:NADP binding"/>
    <property type="evidence" value="ECO:0007669"/>
    <property type="project" value="InterPro"/>
</dbReference>
<dbReference type="Gene3D" id="3.40.50.720">
    <property type="entry name" value="NAD(P)-binding Rossmann-like Domain"/>
    <property type="match status" value="1"/>
</dbReference>
<evidence type="ECO:0000259" key="2">
    <source>
        <dbReference type="Pfam" id="PF14833"/>
    </source>
</evidence>
<dbReference type="InterPro" id="IPR013328">
    <property type="entry name" value="6PGD_dom2"/>
</dbReference>
<dbReference type="EMBL" id="PNYC01000001">
    <property type="protein sequence ID" value="PMS38600.1"/>
    <property type="molecule type" value="Genomic_DNA"/>
</dbReference>
<dbReference type="SUPFAM" id="SSF48179">
    <property type="entry name" value="6-phosphogluconate dehydrogenase C-terminal domain-like"/>
    <property type="match status" value="1"/>
</dbReference>
<dbReference type="InterPro" id="IPR008927">
    <property type="entry name" value="6-PGluconate_DH-like_C_sf"/>
</dbReference>
<dbReference type="RefSeq" id="WP_083925507.1">
    <property type="nucleotide sequence ID" value="NZ_KB890165.1"/>
</dbReference>
<dbReference type="SUPFAM" id="SSF51735">
    <property type="entry name" value="NAD(P)-binding Rossmann-fold domains"/>
    <property type="match status" value="1"/>
</dbReference>
<accession>A0A2N7XAH2</accession>
<comment type="caution">
    <text evidence="3">The sequence shown here is derived from an EMBL/GenBank/DDBJ whole genome shotgun (WGS) entry which is preliminary data.</text>
</comment>
<dbReference type="PANTHER" id="PTHR43060:SF15">
    <property type="entry name" value="3-HYDROXYISOBUTYRATE DEHYDROGENASE-LIKE 1, MITOCHONDRIAL-RELATED"/>
    <property type="match status" value="1"/>
</dbReference>
<gene>
    <name evidence="3" type="ORF">C0Z20_01655</name>
</gene>
<reference evidence="3 4" key="1">
    <citation type="submission" date="2018-01" db="EMBL/GenBank/DDBJ databases">
        <title>Whole genome analyses suggest that Burkholderia sensu lato contains two further novel genera in the rhizoxinica-symbiotica group Mycetohabitans gen. nov., and Trinickia gen. nov.: implications for the evolution of diazotrophy and nodulation in the Burkholderiaceae.</title>
        <authorList>
            <person name="Estrada-de los Santos P."/>
            <person name="Palmer M."/>
            <person name="Chavez-Ramirez B."/>
            <person name="Beukes C."/>
            <person name="Steenkamp E.T."/>
            <person name="Hirsch A.M."/>
            <person name="Manyaka P."/>
            <person name="Maluk M."/>
            <person name="Lafos M."/>
            <person name="Crook M."/>
            <person name="Gross E."/>
            <person name="Simon M.F."/>
            <person name="Bueno dos Reis Junior F."/>
            <person name="Poole P.S."/>
            <person name="Venter S.N."/>
            <person name="James E.K."/>
        </authorList>
    </citation>
    <scope>NUCLEOTIDE SEQUENCE [LARGE SCALE GENOMIC DNA]</scope>
    <source>
        <strain evidence="3 4">JPY 581</strain>
    </source>
</reference>
<feature type="domain" description="6-phosphogluconate dehydrogenase NADP-binding" evidence="1">
    <location>
        <begin position="291"/>
        <end position="449"/>
    </location>
</feature>
<evidence type="ECO:0000313" key="3">
    <source>
        <dbReference type="EMBL" id="PMS38600.1"/>
    </source>
</evidence>
<dbReference type="Proteomes" id="UP000235777">
    <property type="component" value="Unassembled WGS sequence"/>
</dbReference>
<dbReference type="PANTHER" id="PTHR43060">
    <property type="entry name" value="3-HYDROXYISOBUTYRATE DEHYDROGENASE-LIKE 1, MITOCHONDRIAL-RELATED"/>
    <property type="match status" value="1"/>
</dbReference>
<dbReference type="Gene3D" id="1.10.1040.10">
    <property type="entry name" value="N-(1-d-carboxylethyl)-l-norvaline Dehydrogenase, domain 2"/>
    <property type="match status" value="1"/>
</dbReference>
<keyword evidence="4" id="KW-1185">Reference proteome</keyword>
<proteinExistence type="predicted"/>
<protein>
    <submittedName>
        <fullName evidence="3">NAD(P)-dependent oxidoreductase</fullName>
    </submittedName>
</protein>
<dbReference type="Pfam" id="PF14833">
    <property type="entry name" value="NAD_binding_11"/>
    <property type="match status" value="1"/>
</dbReference>
<dbReference type="InterPro" id="IPR006115">
    <property type="entry name" value="6PGDH_NADP-bd"/>
</dbReference>
<organism evidence="3 4">
    <name type="scientific">Trinickia symbiotica</name>
    <dbReference type="NCBI Taxonomy" id="863227"/>
    <lineage>
        <taxon>Bacteria</taxon>
        <taxon>Pseudomonadati</taxon>
        <taxon>Pseudomonadota</taxon>
        <taxon>Betaproteobacteria</taxon>
        <taxon>Burkholderiales</taxon>
        <taxon>Burkholderiaceae</taxon>
        <taxon>Trinickia</taxon>
    </lineage>
</organism>
<feature type="domain" description="3-hydroxyisobutyrate dehydrogenase-like NAD-binding" evidence="2">
    <location>
        <begin position="452"/>
        <end position="569"/>
    </location>
</feature>
<dbReference type="GO" id="GO:0051287">
    <property type="term" value="F:NAD binding"/>
    <property type="evidence" value="ECO:0007669"/>
    <property type="project" value="InterPro"/>
</dbReference>
<evidence type="ECO:0000259" key="1">
    <source>
        <dbReference type="Pfam" id="PF03446"/>
    </source>
</evidence>
<name>A0A2N7XAH2_9BURK</name>
<dbReference type="STRING" id="863227.GCA_000373005_00924"/>
<dbReference type="InterPro" id="IPR036291">
    <property type="entry name" value="NAD(P)-bd_dom_sf"/>
</dbReference>
<dbReference type="InterPro" id="IPR029154">
    <property type="entry name" value="HIBADH-like_NADP-bd"/>
</dbReference>
<sequence length="586" mass="61230">MRSIACVGNPSERWLSSLRKLGAVVWVSAGEEENAEFFNRGCMCVLIASDVNAAVSRRIVTGLTPGSNAIVVALIDEHSREGDLGYQPAGHVPFVSAALSLDDEAGGRVFLSGDAAASEGAASIFTRMSLRSVYCGINTKHAWLISLLQHAICGISRMVTIEAVGMTLRARLPVDLAASVIGRSSGRSRQAEKLFDELLQREGGDIPMPEAVARMLCNLIDAALPLGLPLPLTSSATSLLSLEPPRSADDEQPATDSLGNYERLVGLRRDMVVTGAALEYARGDAPRSPVIGYVGLGAMGSALATQALQVARELHVYDPDPAKVERLTRKGARASADVASLAAVCDLVFLCVPSAKEVEQVLFGPGGMYAALARGTIVIDQTTCGPAETVRFGERLAAAGVAMIDAPVTGGPEGARNGSLVTMCGGTGTAFSRVRPVLEAMGGEVVYFGAPGSGQAIKLVKNALAAGNRLIVYEMLSLAAAFGIRIDALRAALSTEASASGALDRVLKSIETGTPTADASLRTVVKDQQLIASMGRLTGAPLPLLNIVRTVLEAGSRILGPQAQVDELGRLYGIGSFKESRNHEKT</sequence>
<dbReference type="AlphaFoldDB" id="A0A2N7XAH2"/>
<dbReference type="Pfam" id="PF03446">
    <property type="entry name" value="NAD_binding_2"/>
    <property type="match status" value="1"/>
</dbReference>
<evidence type="ECO:0000313" key="4">
    <source>
        <dbReference type="Proteomes" id="UP000235777"/>
    </source>
</evidence>